<keyword evidence="3" id="KW-0963">Cytoplasm</keyword>
<evidence type="ECO:0000256" key="8">
    <source>
        <dbReference type="ARBA" id="ARBA00023163"/>
    </source>
</evidence>
<dbReference type="InterPro" id="IPR009057">
    <property type="entry name" value="Homeodomain-like_sf"/>
</dbReference>
<evidence type="ECO:0000256" key="6">
    <source>
        <dbReference type="ARBA" id="ARBA00023015"/>
    </source>
</evidence>
<feature type="domain" description="Response regulatory" evidence="12">
    <location>
        <begin position="2"/>
        <end position="119"/>
    </location>
</feature>
<evidence type="ECO:0000256" key="5">
    <source>
        <dbReference type="ARBA" id="ARBA00023012"/>
    </source>
</evidence>
<dbReference type="Gene3D" id="1.10.10.60">
    <property type="entry name" value="Homeodomain-like"/>
    <property type="match status" value="2"/>
</dbReference>
<name>A0A8J8SC34_9FIRM</name>
<keyword evidence="5" id="KW-0902">Two-component regulatory system</keyword>
<evidence type="ECO:0000256" key="2">
    <source>
        <dbReference type="ARBA" id="ARBA00018672"/>
    </source>
</evidence>
<dbReference type="Gene3D" id="3.40.50.2300">
    <property type="match status" value="1"/>
</dbReference>
<evidence type="ECO:0000256" key="10">
    <source>
        <dbReference type="PROSITE-ProRule" id="PRU00169"/>
    </source>
</evidence>
<dbReference type="KEGG" id="vgu:HYG85_10415"/>
<dbReference type="PANTHER" id="PTHR42713:SF3">
    <property type="entry name" value="TRANSCRIPTIONAL REGULATORY PROTEIN HPTR"/>
    <property type="match status" value="1"/>
</dbReference>
<dbReference type="GO" id="GO:0005737">
    <property type="term" value="C:cytoplasm"/>
    <property type="evidence" value="ECO:0007669"/>
    <property type="project" value="UniProtKB-SubCell"/>
</dbReference>
<gene>
    <name evidence="13" type="ORF">HYG85_10415</name>
</gene>
<dbReference type="CDD" id="cd17536">
    <property type="entry name" value="REC_YesN-like"/>
    <property type="match status" value="1"/>
</dbReference>
<dbReference type="GO" id="GO:0000160">
    <property type="term" value="P:phosphorelay signal transduction system"/>
    <property type="evidence" value="ECO:0007669"/>
    <property type="project" value="UniProtKB-KW"/>
</dbReference>
<dbReference type="PROSITE" id="PS01124">
    <property type="entry name" value="HTH_ARAC_FAMILY_2"/>
    <property type="match status" value="1"/>
</dbReference>
<dbReference type="PRINTS" id="PR00032">
    <property type="entry name" value="HTHARAC"/>
</dbReference>
<dbReference type="SUPFAM" id="SSF52172">
    <property type="entry name" value="CheY-like"/>
    <property type="match status" value="1"/>
</dbReference>
<dbReference type="SMART" id="SM00448">
    <property type="entry name" value="REC"/>
    <property type="match status" value="1"/>
</dbReference>
<reference evidence="13 14" key="1">
    <citation type="submission" date="2020-07" db="EMBL/GenBank/DDBJ databases">
        <title>Vallitalea guaymasensis genome.</title>
        <authorList>
            <person name="Postec A."/>
        </authorList>
    </citation>
    <scope>NUCLEOTIDE SEQUENCE [LARGE SCALE GENOMIC DNA]</scope>
    <source>
        <strain evidence="13 14">Ra1766G1</strain>
    </source>
</reference>
<evidence type="ECO:0000256" key="3">
    <source>
        <dbReference type="ARBA" id="ARBA00022490"/>
    </source>
</evidence>
<comment type="function">
    <text evidence="9">May play the central regulatory role in sporulation. It may be an element of the effector pathway responsible for the activation of sporulation genes in response to nutritional stress. Spo0A may act in concert with spo0H (a sigma factor) to control the expression of some genes that are critical to the sporulation process.</text>
</comment>
<dbReference type="PANTHER" id="PTHR42713">
    <property type="entry name" value="HISTIDINE KINASE-RELATED"/>
    <property type="match status" value="1"/>
</dbReference>
<feature type="domain" description="HTH araC/xylS-type" evidence="11">
    <location>
        <begin position="391"/>
        <end position="489"/>
    </location>
</feature>
<evidence type="ECO:0000256" key="7">
    <source>
        <dbReference type="ARBA" id="ARBA00023125"/>
    </source>
</evidence>
<evidence type="ECO:0000313" key="14">
    <source>
        <dbReference type="Proteomes" id="UP000677305"/>
    </source>
</evidence>
<keyword evidence="4 10" id="KW-0597">Phosphoprotein</keyword>
<dbReference type="InterPro" id="IPR018060">
    <property type="entry name" value="HTH_AraC"/>
</dbReference>
<accession>A0A8J8SC34</accession>
<dbReference type="Proteomes" id="UP000677305">
    <property type="component" value="Chromosome"/>
</dbReference>
<protein>
    <recommendedName>
        <fullName evidence="2">Stage 0 sporulation protein A homolog</fullName>
    </recommendedName>
</protein>
<dbReference type="GO" id="GO:0043565">
    <property type="term" value="F:sequence-specific DNA binding"/>
    <property type="evidence" value="ECO:0007669"/>
    <property type="project" value="InterPro"/>
</dbReference>
<organism evidence="13 14">
    <name type="scientific">Vallitalea guaymasensis</name>
    <dbReference type="NCBI Taxonomy" id="1185412"/>
    <lineage>
        <taxon>Bacteria</taxon>
        <taxon>Bacillati</taxon>
        <taxon>Bacillota</taxon>
        <taxon>Clostridia</taxon>
        <taxon>Lachnospirales</taxon>
        <taxon>Vallitaleaceae</taxon>
        <taxon>Vallitalea</taxon>
    </lineage>
</organism>
<dbReference type="Pfam" id="PF00072">
    <property type="entry name" value="Response_reg"/>
    <property type="match status" value="1"/>
</dbReference>
<dbReference type="SUPFAM" id="SSF46689">
    <property type="entry name" value="Homeodomain-like"/>
    <property type="match status" value="2"/>
</dbReference>
<evidence type="ECO:0000259" key="11">
    <source>
        <dbReference type="PROSITE" id="PS01124"/>
    </source>
</evidence>
<dbReference type="RefSeq" id="WP_212693420.1">
    <property type="nucleotide sequence ID" value="NZ_CP058561.1"/>
</dbReference>
<dbReference type="PROSITE" id="PS50110">
    <property type="entry name" value="RESPONSE_REGULATORY"/>
    <property type="match status" value="1"/>
</dbReference>
<proteinExistence type="predicted"/>
<keyword evidence="8" id="KW-0804">Transcription</keyword>
<sequence length="492" mass="57271">MRILIADDEYLVRSTLVSMLGELGISKDWIDEVDNGEALISQIQTATYDIAFIDIRMPKMNGLEAIEKAKSIAPYTKWVIVTGYSEFSYAKEAIQLGVSNYLLKPISINELGEVISELLQENQKYALLLNQQFESDMNSIYQELQYLEKLEINYTEHIKYMTFCINTNSFDIALRNNVMQKLYGELREKIKNIITPNIRIVFLNRQGVDLTLVLAWGFLGNHEEAEEIVNNFYKSLKVMLLKYRCTGMELTLIHSEAVDSLDNNFKYLHCIYNMCQLRILKPSEHIFTLNDLKDMWEQAEDSQLQLVDNCSGLFDTFYSNNYLAFMSHVDTLDKLINTNEQLLMDDFKKYLNPLLESYDEGNTTIEKLKQIAHEYLVKTKSTDDSQMDSINQIKLYVQKNYMKDIGIYQIADKLDLTPNYLSTLFKKKEGITFMKYLTKTRMLIAKELLTNNNVTVSQVANQVGFNSARYFSKLFKNYYNIYPSELKHKKSN</sequence>
<evidence type="ECO:0000259" key="12">
    <source>
        <dbReference type="PROSITE" id="PS50110"/>
    </source>
</evidence>
<keyword evidence="6" id="KW-0805">Transcription regulation</keyword>
<evidence type="ECO:0000313" key="13">
    <source>
        <dbReference type="EMBL" id="QUH29317.1"/>
    </source>
</evidence>
<dbReference type="SMART" id="SM00342">
    <property type="entry name" value="HTH_ARAC"/>
    <property type="match status" value="1"/>
</dbReference>
<dbReference type="InterPro" id="IPR020449">
    <property type="entry name" value="Tscrpt_reg_AraC-type_HTH"/>
</dbReference>
<dbReference type="Pfam" id="PF12833">
    <property type="entry name" value="HTH_18"/>
    <property type="match status" value="1"/>
</dbReference>
<comment type="subcellular location">
    <subcellularLocation>
        <location evidence="1">Cytoplasm</location>
    </subcellularLocation>
</comment>
<keyword evidence="7" id="KW-0238">DNA-binding</keyword>
<evidence type="ECO:0000256" key="9">
    <source>
        <dbReference type="ARBA" id="ARBA00024867"/>
    </source>
</evidence>
<dbReference type="EMBL" id="CP058561">
    <property type="protein sequence ID" value="QUH29317.1"/>
    <property type="molecule type" value="Genomic_DNA"/>
</dbReference>
<dbReference type="InterPro" id="IPR051552">
    <property type="entry name" value="HptR"/>
</dbReference>
<evidence type="ECO:0000256" key="1">
    <source>
        <dbReference type="ARBA" id="ARBA00004496"/>
    </source>
</evidence>
<dbReference type="GO" id="GO:0003700">
    <property type="term" value="F:DNA-binding transcription factor activity"/>
    <property type="evidence" value="ECO:0007669"/>
    <property type="project" value="InterPro"/>
</dbReference>
<dbReference type="InterPro" id="IPR001789">
    <property type="entry name" value="Sig_transdc_resp-reg_receiver"/>
</dbReference>
<dbReference type="AlphaFoldDB" id="A0A8J8SC34"/>
<keyword evidence="14" id="KW-1185">Reference proteome</keyword>
<dbReference type="InterPro" id="IPR011006">
    <property type="entry name" value="CheY-like_superfamily"/>
</dbReference>
<evidence type="ECO:0000256" key="4">
    <source>
        <dbReference type="ARBA" id="ARBA00022553"/>
    </source>
</evidence>
<feature type="modified residue" description="4-aspartylphosphate" evidence="10">
    <location>
        <position position="54"/>
    </location>
</feature>